<evidence type="ECO:0000313" key="2">
    <source>
        <dbReference type="EMBL" id="KAG5440997.1"/>
    </source>
</evidence>
<protein>
    <submittedName>
        <fullName evidence="2">Uncharacterized protein</fullName>
    </submittedName>
</protein>
<gene>
    <name evidence="2" type="ORF">CSKR_202058</name>
</gene>
<evidence type="ECO:0000256" key="1">
    <source>
        <dbReference type="SAM" id="MobiDB-lite"/>
    </source>
</evidence>
<feature type="region of interest" description="Disordered" evidence="1">
    <location>
        <begin position="32"/>
        <end position="51"/>
    </location>
</feature>
<evidence type="ECO:0000313" key="3">
    <source>
        <dbReference type="Proteomes" id="UP000286415"/>
    </source>
</evidence>
<proteinExistence type="predicted"/>
<reference evidence="2 3" key="1">
    <citation type="journal article" date="2018" name="Biotechnol. Adv.">
        <title>Improved genomic resources and new bioinformatic workflow for the carcinogenic parasite Clonorchis sinensis: Biotechnological implications.</title>
        <authorList>
            <person name="Wang D."/>
            <person name="Korhonen P.K."/>
            <person name="Gasser R.B."/>
            <person name="Young N.D."/>
        </authorList>
    </citation>
    <scope>NUCLEOTIDE SEQUENCE [LARGE SCALE GENOMIC DNA]</scope>
    <source>
        <strain evidence="2">Cs-k2</strain>
    </source>
</reference>
<dbReference type="EMBL" id="NIRI02000077">
    <property type="protein sequence ID" value="KAG5440997.1"/>
    <property type="molecule type" value="Genomic_DNA"/>
</dbReference>
<organism evidence="2 3">
    <name type="scientific">Clonorchis sinensis</name>
    <name type="common">Chinese liver fluke</name>
    <dbReference type="NCBI Taxonomy" id="79923"/>
    <lineage>
        <taxon>Eukaryota</taxon>
        <taxon>Metazoa</taxon>
        <taxon>Spiralia</taxon>
        <taxon>Lophotrochozoa</taxon>
        <taxon>Platyhelminthes</taxon>
        <taxon>Trematoda</taxon>
        <taxon>Digenea</taxon>
        <taxon>Opisthorchiida</taxon>
        <taxon>Opisthorchiata</taxon>
        <taxon>Opisthorchiidae</taxon>
        <taxon>Clonorchis</taxon>
    </lineage>
</organism>
<feature type="region of interest" description="Disordered" evidence="1">
    <location>
        <begin position="1"/>
        <end position="20"/>
    </location>
</feature>
<keyword evidence="3" id="KW-1185">Reference proteome</keyword>
<dbReference type="OrthoDB" id="6228672at2759"/>
<dbReference type="Proteomes" id="UP000286415">
    <property type="component" value="Unassembled WGS sequence"/>
</dbReference>
<comment type="caution">
    <text evidence="2">The sequence shown here is derived from an EMBL/GenBank/DDBJ whole genome shotgun (WGS) entry which is preliminary data.</text>
</comment>
<reference evidence="2 3" key="2">
    <citation type="journal article" date="2021" name="Genomics">
        <title>High-quality reference genome for Clonorchis sinensis.</title>
        <authorList>
            <person name="Young N.D."/>
            <person name="Stroehlein A.J."/>
            <person name="Kinkar L."/>
            <person name="Wang T."/>
            <person name="Sohn W.M."/>
            <person name="Chang B.C.H."/>
            <person name="Kaur P."/>
            <person name="Weisz D."/>
            <person name="Dudchenko O."/>
            <person name="Aiden E.L."/>
            <person name="Korhonen P.K."/>
            <person name="Gasser R.B."/>
        </authorList>
    </citation>
    <scope>NUCLEOTIDE SEQUENCE [LARGE SCALE GENOMIC DNA]</scope>
    <source>
        <strain evidence="2">Cs-k2</strain>
    </source>
</reference>
<dbReference type="AlphaFoldDB" id="A0A8T1LS83"/>
<name>A0A8T1LS83_CLOSI</name>
<accession>A0A8T1LS83</accession>
<sequence>MQTDPSRVGPRCIDNGTKTSVAISSNPLSAISLPTVPKPKSKNEINDPPRLSPHLPLSIQRRFLLCDCLPERQYQELEQITRCLKSITRHMLVDTKSTFEWRPLGKPRCPSVDILNTNLFTCLFDVHSTLSVCLRCLRDFYASLISAGSCLTARLKLSELLDTDIDQLRIERGRVRLLPSESVAWHNIVRILCEEIHPQLLILWSKLTGPTSSYDSCATK</sequence>